<protein>
    <submittedName>
        <fullName evidence="1">Uncharacterized protein</fullName>
    </submittedName>
</protein>
<dbReference type="Proteomes" id="UP000736787">
    <property type="component" value="Unassembled WGS sequence"/>
</dbReference>
<name>A0A8T1EJS3_9STRA</name>
<evidence type="ECO:0000313" key="1">
    <source>
        <dbReference type="EMBL" id="KAG2952090.1"/>
    </source>
</evidence>
<proteinExistence type="predicted"/>
<gene>
    <name evidence="1" type="ORF">PC117_g3071</name>
</gene>
<evidence type="ECO:0000313" key="2">
    <source>
        <dbReference type="Proteomes" id="UP000736787"/>
    </source>
</evidence>
<reference evidence="1" key="1">
    <citation type="submission" date="2018-10" db="EMBL/GenBank/DDBJ databases">
        <title>Effector identification in a new, highly contiguous assembly of the strawberry crown rot pathogen Phytophthora cactorum.</title>
        <authorList>
            <person name="Armitage A.D."/>
            <person name="Nellist C.F."/>
            <person name="Bates H."/>
            <person name="Vickerstaff R.J."/>
            <person name="Harrison R.J."/>
        </authorList>
    </citation>
    <scope>NUCLEOTIDE SEQUENCE</scope>
    <source>
        <strain evidence="1">4040</strain>
    </source>
</reference>
<sequence>MTRQRWSVDDAGLLQLWRGFSRSLLRVRSAPISNGREQQGYSAELGWHGLQAPTPR</sequence>
<dbReference type="AlphaFoldDB" id="A0A8T1EJS3"/>
<accession>A0A8T1EJS3</accession>
<dbReference type="EMBL" id="RCMK01000043">
    <property type="protein sequence ID" value="KAG2952090.1"/>
    <property type="molecule type" value="Genomic_DNA"/>
</dbReference>
<organism evidence="1 2">
    <name type="scientific">Phytophthora cactorum</name>
    <dbReference type="NCBI Taxonomy" id="29920"/>
    <lineage>
        <taxon>Eukaryota</taxon>
        <taxon>Sar</taxon>
        <taxon>Stramenopiles</taxon>
        <taxon>Oomycota</taxon>
        <taxon>Peronosporomycetes</taxon>
        <taxon>Peronosporales</taxon>
        <taxon>Peronosporaceae</taxon>
        <taxon>Phytophthora</taxon>
    </lineage>
</organism>
<comment type="caution">
    <text evidence="1">The sequence shown here is derived from an EMBL/GenBank/DDBJ whole genome shotgun (WGS) entry which is preliminary data.</text>
</comment>